<dbReference type="PaxDb" id="411902-CLOBOL_00832"/>
<dbReference type="HOGENOM" id="CLU_2477834_0_0_9"/>
<accession>A8RIZ0</accession>
<dbReference type="EMBL" id="ABCC02000010">
    <property type="protein sequence ID" value="EDP18897.1"/>
    <property type="molecule type" value="Genomic_DNA"/>
</dbReference>
<dbReference type="Proteomes" id="UP000005396">
    <property type="component" value="Unassembled WGS sequence"/>
</dbReference>
<reference evidence="1 2" key="1">
    <citation type="submission" date="2007-08" db="EMBL/GenBank/DDBJ databases">
        <authorList>
            <person name="Fulton L."/>
            <person name="Clifton S."/>
            <person name="Fulton B."/>
            <person name="Xu J."/>
            <person name="Minx P."/>
            <person name="Pepin K.H."/>
            <person name="Johnson M."/>
            <person name="Thiruvilangam P."/>
            <person name="Bhonagiri V."/>
            <person name="Nash W.E."/>
            <person name="Mardis E.R."/>
            <person name="Wilson R.K."/>
        </authorList>
    </citation>
    <scope>NUCLEOTIDE SEQUENCE [LARGE SCALE GENOMIC DNA]</scope>
    <source>
        <strain evidence="2">ATCC BAA-613 / DSM 15670 / CCUG 46953 / JCM 12243 / WAL 16351</strain>
    </source>
</reference>
<protein>
    <submittedName>
        <fullName evidence="1">Uncharacterized protein</fullName>
    </submittedName>
</protein>
<dbReference type="AlphaFoldDB" id="A8RIZ0"/>
<evidence type="ECO:0000313" key="2">
    <source>
        <dbReference type="Proteomes" id="UP000005396"/>
    </source>
</evidence>
<comment type="caution">
    <text evidence="1">The sequence shown here is derived from an EMBL/GenBank/DDBJ whole genome shotgun (WGS) entry which is preliminary data.</text>
</comment>
<gene>
    <name evidence="1" type="ORF">CLOBOL_00832</name>
</gene>
<organism evidence="1 2">
    <name type="scientific">Enterocloster bolteae (strain ATCC BAA-613 / DSM 15670 / CCUG 46953 / JCM 12243 / WAL 16351)</name>
    <name type="common">Clostridium bolteae</name>
    <dbReference type="NCBI Taxonomy" id="411902"/>
    <lineage>
        <taxon>Bacteria</taxon>
        <taxon>Bacillati</taxon>
        <taxon>Bacillota</taxon>
        <taxon>Clostridia</taxon>
        <taxon>Lachnospirales</taxon>
        <taxon>Lachnospiraceae</taxon>
        <taxon>Enterocloster</taxon>
    </lineage>
</organism>
<reference evidence="1 2" key="2">
    <citation type="submission" date="2007-09" db="EMBL/GenBank/DDBJ databases">
        <title>Draft genome sequence of Clostridium bolteae (ATCC BAA-613).</title>
        <authorList>
            <person name="Sudarsanam P."/>
            <person name="Ley R."/>
            <person name="Guruge J."/>
            <person name="Turnbaugh P.J."/>
            <person name="Mahowald M."/>
            <person name="Liep D."/>
            <person name="Gordon J."/>
        </authorList>
    </citation>
    <scope>NUCLEOTIDE SEQUENCE [LARGE SCALE GENOMIC DNA]</scope>
    <source>
        <strain evidence="2">ATCC BAA-613 / DSM 15670 / CCUG 46953 / JCM 12243 / WAL 16351</strain>
    </source>
</reference>
<sequence length="87" mass="9534">MSLSHILGTLVGEGGFEPPKLLAADLQSVPFGHSGIRPEFALISSDYNTTDFGKNQAFCEHLSAIIVTDLWLVWLEVLAGDHFLYSK</sequence>
<evidence type="ECO:0000313" key="1">
    <source>
        <dbReference type="EMBL" id="EDP18897.1"/>
    </source>
</evidence>
<name>A8RIZ0_ENTBW</name>
<proteinExistence type="predicted"/>
<dbReference type="AntiFam" id="ANF00020">
    <property type="entry name" value="tRNA translation"/>
</dbReference>